<dbReference type="EMBL" id="KB742452">
    <property type="protein sequence ID" value="EOB08343.1"/>
    <property type="molecule type" value="Genomic_DNA"/>
</dbReference>
<evidence type="ECO:0000313" key="2">
    <source>
        <dbReference type="EMBL" id="EOB08343.1"/>
    </source>
</evidence>
<feature type="region of interest" description="Disordered" evidence="1">
    <location>
        <begin position="70"/>
        <end position="90"/>
    </location>
</feature>
<reference evidence="3" key="1">
    <citation type="journal article" date="2013" name="Nat. Genet.">
        <title>The duck genome and transcriptome provide insight into an avian influenza virus reservoir species.</title>
        <authorList>
            <person name="Huang Y."/>
            <person name="Li Y."/>
            <person name="Burt D.W."/>
            <person name="Chen H."/>
            <person name="Zhang Y."/>
            <person name="Qian W."/>
            <person name="Kim H."/>
            <person name="Gan S."/>
            <person name="Zhao Y."/>
            <person name="Li J."/>
            <person name="Yi K."/>
            <person name="Feng H."/>
            <person name="Zhu P."/>
            <person name="Li B."/>
            <person name="Liu Q."/>
            <person name="Fairley S."/>
            <person name="Magor K.E."/>
            <person name="Du Z."/>
            <person name="Hu X."/>
            <person name="Goodman L."/>
            <person name="Tafer H."/>
            <person name="Vignal A."/>
            <person name="Lee T."/>
            <person name="Kim K.W."/>
            <person name="Sheng Z."/>
            <person name="An Y."/>
            <person name="Searle S."/>
            <person name="Herrero J."/>
            <person name="Groenen M.A."/>
            <person name="Crooijmans R.P."/>
            <person name="Faraut T."/>
            <person name="Cai Q."/>
            <person name="Webster R.G."/>
            <person name="Aldridge J.R."/>
            <person name="Warren W.C."/>
            <person name="Bartschat S."/>
            <person name="Kehr S."/>
            <person name="Marz M."/>
            <person name="Stadler P.F."/>
            <person name="Smith J."/>
            <person name="Kraus R.H."/>
            <person name="Zhao Y."/>
            <person name="Ren L."/>
            <person name="Fei J."/>
            <person name="Morisson M."/>
            <person name="Kaiser P."/>
            <person name="Griffin D.K."/>
            <person name="Rao M."/>
            <person name="Pitel F."/>
            <person name="Wang J."/>
            <person name="Li N."/>
        </authorList>
    </citation>
    <scope>NUCLEOTIDE SEQUENCE [LARGE SCALE GENOMIC DNA]</scope>
</reference>
<proteinExistence type="predicted"/>
<evidence type="ECO:0000313" key="3">
    <source>
        <dbReference type="Proteomes" id="UP000296049"/>
    </source>
</evidence>
<name>R0M6U2_ANAPL</name>
<accession>R0M6U2</accession>
<organism evidence="2 3">
    <name type="scientific">Anas platyrhynchos</name>
    <name type="common">Mallard</name>
    <name type="synonym">Anas boschas</name>
    <dbReference type="NCBI Taxonomy" id="8839"/>
    <lineage>
        <taxon>Eukaryota</taxon>
        <taxon>Metazoa</taxon>
        <taxon>Chordata</taxon>
        <taxon>Craniata</taxon>
        <taxon>Vertebrata</taxon>
        <taxon>Euteleostomi</taxon>
        <taxon>Archelosauria</taxon>
        <taxon>Archosauria</taxon>
        <taxon>Dinosauria</taxon>
        <taxon>Saurischia</taxon>
        <taxon>Theropoda</taxon>
        <taxon>Coelurosauria</taxon>
        <taxon>Aves</taxon>
        <taxon>Neognathae</taxon>
        <taxon>Galloanserae</taxon>
        <taxon>Anseriformes</taxon>
        <taxon>Anatidae</taxon>
        <taxon>Anatinae</taxon>
        <taxon>Anas</taxon>
    </lineage>
</organism>
<sequence>MGHLRPERVLTRIATLFIPTCSLCCVLCSVTPQLRRSRLLLGTELQPRSPPGRTRAPRLRAAEPLLVPLGPSPAAGAEPGGSAPPGSKGCASELGLHGETLLQVPSSPFHAAPLGSAKRAAWVSSPPLQVPTSFSPSVPCEPSITRAANSLMLVYQAFLRCHRGNLSPVLGGGKSLSRLTSSELLGEPVQENPLARPMGSPLCAQLRCRVPSQQRPGSVQLHQPFCAHIPSSTLSLEAPKRHLGPP</sequence>
<keyword evidence="3" id="KW-1185">Reference proteome</keyword>
<gene>
    <name evidence="2" type="ORF">Anapl_05781</name>
</gene>
<dbReference type="AlphaFoldDB" id="R0M6U2"/>
<dbReference type="Proteomes" id="UP000296049">
    <property type="component" value="Unassembled WGS sequence"/>
</dbReference>
<protein>
    <submittedName>
        <fullName evidence="2">Uncharacterized protein</fullName>
    </submittedName>
</protein>
<evidence type="ECO:0000256" key="1">
    <source>
        <dbReference type="SAM" id="MobiDB-lite"/>
    </source>
</evidence>